<comment type="caution">
    <text evidence="1">The sequence shown here is derived from an EMBL/GenBank/DDBJ whole genome shotgun (WGS) entry which is preliminary data.</text>
</comment>
<protein>
    <submittedName>
        <fullName evidence="1">Uncharacterized protein</fullName>
    </submittedName>
</protein>
<reference evidence="1 2" key="1">
    <citation type="submission" date="2015-11" db="EMBL/GenBank/DDBJ databases">
        <title>Genomic analysis of 38 Legionella species identifies large and diverse effector repertoires.</title>
        <authorList>
            <person name="Burstein D."/>
            <person name="Amaro F."/>
            <person name="Zusman T."/>
            <person name="Lifshitz Z."/>
            <person name="Cohen O."/>
            <person name="Gilbert J.A."/>
            <person name="Pupko T."/>
            <person name="Shuman H.A."/>
            <person name="Segal G."/>
        </authorList>
    </citation>
    <scope>NUCLEOTIDE SEQUENCE [LARGE SCALE GENOMIC DNA]</scope>
    <source>
        <strain evidence="1 2">Mt.St.Helens-4</strain>
    </source>
</reference>
<dbReference type="PATRIC" id="fig|28087.4.peg.517"/>
<proteinExistence type="predicted"/>
<dbReference type="eggNOG" id="ENOG5032BHR">
    <property type="taxonomic scope" value="Bacteria"/>
</dbReference>
<dbReference type="AlphaFoldDB" id="A0A0W0YTM2"/>
<organism evidence="1 2">
    <name type="scientific">Legionella sainthelensi</name>
    <dbReference type="NCBI Taxonomy" id="28087"/>
    <lineage>
        <taxon>Bacteria</taxon>
        <taxon>Pseudomonadati</taxon>
        <taxon>Pseudomonadota</taxon>
        <taxon>Gammaproteobacteria</taxon>
        <taxon>Legionellales</taxon>
        <taxon>Legionellaceae</taxon>
        <taxon>Legionella</taxon>
    </lineage>
</organism>
<dbReference type="EMBL" id="LNYV01000004">
    <property type="protein sequence ID" value="KTD59846.1"/>
    <property type="molecule type" value="Genomic_DNA"/>
</dbReference>
<dbReference type="OrthoDB" id="5650295at2"/>
<name>A0A0W0YTM2_9GAMM</name>
<dbReference type="RefSeq" id="WP_027270170.1">
    <property type="nucleotide sequence ID" value="NZ_CAAAJE010000003.1"/>
</dbReference>
<sequence length="199" mass="22958">MTQFAKFQQKAKRLAMCLARTYGQHAGCLSFFSILIPDNAAMDDAGTISLLAQSLDETYELLNYVKDVKRDPKLTLDEFNEFRTKVIIGIYLLKWFQYSSIINSYLHQPLIDLFRSHLGVQSLEEIDKRFFDSCLSDLSYYCTFVYERREEKTYSELNTQLGVTIQKDIHEAKHLSFHNGSSALYGIYRGIMGSLGLNM</sequence>
<accession>A0A0W0YTM2</accession>
<evidence type="ECO:0000313" key="2">
    <source>
        <dbReference type="Proteomes" id="UP000054621"/>
    </source>
</evidence>
<dbReference type="STRING" id="28087.Lsai_0490"/>
<evidence type="ECO:0000313" key="1">
    <source>
        <dbReference type="EMBL" id="KTD59846.1"/>
    </source>
</evidence>
<dbReference type="Proteomes" id="UP000054621">
    <property type="component" value="Unassembled WGS sequence"/>
</dbReference>
<gene>
    <name evidence="1" type="ORF">Lsai_0490</name>
</gene>